<gene>
    <name evidence="2" type="ORF">DS745_04545</name>
</gene>
<reference evidence="2 3" key="1">
    <citation type="journal article" date="2019" name="Int. J. Syst. Evol. Microbiol.">
        <title>Anaerobacillus alkaliphilus sp. nov., a novel alkaliphilic and moderately halophilic bacterium.</title>
        <authorList>
            <person name="Borsodi A.K."/>
            <person name="Aszalos J.M."/>
            <person name="Bihari P."/>
            <person name="Nagy I."/>
            <person name="Schumann P."/>
            <person name="Sproer C."/>
            <person name="Kovacs A.L."/>
            <person name="Boka K."/>
            <person name="Dobosy P."/>
            <person name="Ovari M."/>
            <person name="Szili-Kovacs T."/>
            <person name="Toth E."/>
        </authorList>
    </citation>
    <scope>NUCLEOTIDE SEQUENCE [LARGE SCALE GENOMIC DNA]</scope>
    <source>
        <strain evidence="2 3">B16-10</strain>
    </source>
</reference>
<organism evidence="2 3">
    <name type="scientific">Anaerobacillus alkaliphilus</name>
    <dbReference type="NCBI Taxonomy" id="1548597"/>
    <lineage>
        <taxon>Bacteria</taxon>
        <taxon>Bacillati</taxon>
        <taxon>Bacillota</taxon>
        <taxon>Bacilli</taxon>
        <taxon>Bacillales</taxon>
        <taxon>Bacillaceae</taxon>
        <taxon>Anaerobacillus</taxon>
    </lineage>
</organism>
<feature type="domain" description="NERD" evidence="1">
    <location>
        <begin position="37"/>
        <end position="147"/>
    </location>
</feature>
<dbReference type="InterPro" id="IPR011528">
    <property type="entry name" value="NERD"/>
</dbReference>
<evidence type="ECO:0000313" key="2">
    <source>
        <dbReference type="EMBL" id="RXJ03037.1"/>
    </source>
</evidence>
<name>A0A4Q0VWC7_9BACI</name>
<sequence length="306" mass="35947">MVIKERCESEELLLFRQLYLRMELSEKDKQHYFNLEKGYEGELAFDHMIDHQRSNCLILNDLLLEINNSLFQLDKVLIAPEKVYIYEVKNFEGDYYFESDRWFTLGKTEIKDPLLQLKRSDSSLRRLLKQIGFNCTIDSHLIFVNPEFHLYNSPIHQPIIYPTQINRHIYDFKLNSSLKLNNNHFKLAEKLLDLHISKNPYSLVPKYQYDDIKKGIVCPTCGSFYSGMKEAHLLSCGKCGFKETVESGVLRSVGEFALLFPDVRITKNIVWDWCRIVSSKYIIQRILMDNFKVVGAGKALHYIKKI</sequence>
<dbReference type="AlphaFoldDB" id="A0A4Q0VWC7"/>
<dbReference type="PROSITE" id="PS50965">
    <property type="entry name" value="NERD"/>
    <property type="match status" value="1"/>
</dbReference>
<dbReference type="OrthoDB" id="2164794at2"/>
<dbReference type="RefSeq" id="WP_129077088.1">
    <property type="nucleotide sequence ID" value="NZ_QOUX01000019.1"/>
</dbReference>
<evidence type="ECO:0000313" key="3">
    <source>
        <dbReference type="Proteomes" id="UP000290649"/>
    </source>
</evidence>
<proteinExistence type="predicted"/>
<dbReference type="InterPro" id="IPR046612">
    <property type="entry name" value="DUF6671"/>
</dbReference>
<dbReference type="Pfam" id="PF08378">
    <property type="entry name" value="NERD"/>
    <property type="match status" value="1"/>
</dbReference>
<dbReference type="EMBL" id="QOUX01000019">
    <property type="protein sequence ID" value="RXJ03037.1"/>
    <property type="molecule type" value="Genomic_DNA"/>
</dbReference>
<accession>A0A4Q0VWC7</accession>
<protein>
    <submittedName>
        <fullName evidence="2">NERD domain-containing protein</fullName>
    </submittedName>
</protein>
<dbReference type="Pfam" id="PF20376">
    <property type="entry name" value="DUF6671"/>
    <property type="match status" value="1"/>
</dbReference>
<keyword evidence="3" id="KW-1185">Reference proteome</keyword>
<evidence type="ECO:0000259" key="1">
    <source>
        <dbReference type="PROSITE" id="PS50965"/>
    </source>
</evidence>
<comment type="caution">
    <text evidence="2">The sequence shown here is derived from an EMBL/GenBank/DDBJ whole genome shotgun (WGS) entry which is preliminary data.</text>
</comment>
<dbReference type="Proteomes" id="UP000290649">
    <property type="component" value="Unassembled WGS sequence"/>
</dbReference>